<organism evidence="2 3">
    <name type="scientific">Salmonella enterica subsp. enterica serovar Poona</name>
    <dbReference type="NCBI Taxonomy" id="436295"/>
    <lineage>
        <taxon>Bacteria</taxon>
        <taxon>Pseudomonadati</taxon>
        <taxon>Pseudomonadota</taxon>
        <taxon>Gammaproteobacteria</taxon>
        <taxon>Enterobacterales</taxon>
        <taxon>Enterobacteriaceae</taxon>
        <taxon>Salmonella</taxon>
    </lineage>
</organism>
<feature type="transmembrane region" description="Helical" evidence="1">
    <location>
        <begin position="12"/>
        <end position="29"/>
    </location>
</feature>
<evidence type="ECO:0000256" key="1">
    <source>
        <dbReference type="SAM" id="Phobius"/>
    </source>
</evidence>
<dbReference type="Proteomes" id="UP000298196">
    <property type="component" value="Unassembled WGS sequence"/>
</dbReference>
<accession>A0A4Z0QCJ2</accession>
<evidence type="ECO:0000313" key="2">
    <source>
        <dbReference type="EMBL" id="TGE27808.1"/>
    </source>
</evidence>
<reference evidence="2 3" key="1">
    <citation type="submission" date="2018-03" db="EMBL/GenBank/DDBJ databases">
        <title>Non-Typhoidal Salmonella genome sequencing and assembly.</title>
        <authorList>
            <person name="Matchawe C."/>
        </authorList>
    </citation>
    <scope>NUCLEOTIDE SEQUENCE [LARGE SCALE GENOMIC DNA]</scope>
    <source>
        <strain evidence="2 3">22sa</strain>
    </source>
</reference>
<keyword evidence="3" id="KW-1185">Reference proteome</keyword>
<feature type="transmembrane region" description="Helical" evidence="1">
    <location>
        <begin position="35"/>
        <end position="54"/>
    </location>
</feature>
<protein>
    <submittedName>
        <fullName evidence="2">Uncharacterized protein</fullName>
    </submittedName>
</protein>
<feature type="non-terminal residue" evidence="2">
    <location>
        <position position="64"/>
    </location>
</feature>
<keyword evidence="1" id="KW-0812">Transmembrane</keyword>
<keyword evidence="1" id="KW-1133">Transmembrane helix</keyword>
<sequence>MARRPFSSQSLVLIVIAIAINMIGGQLISMMKLPIFLYSICTLISPVLLGHVSYKHLRAHETLA</sequence>
<name>A0A4Z0QCJ2_SALET</name>
<dbReference type="EMBL" id="PYKI01000295">
    <property type="protein sequence ID" value="TGE27808.1"/>
    <property type="molecule type" value="Genomic_DNA"/>
</dbReference>
<gene>
    <name evidence="2" type="ORF">C9F07_01950</name>
</gene>
<proteinExistence type="predicted"/>
<keyword evidence="1" id="KW-0472">Membrane</keyword>
<evidence type="ECO:0000313" key="3">
    <source>
        <dbReference type="Proteomes" id="UP000298196"/>
    </source>
</evidence>
<dbReference type="AlphaFoldDB" id="A0A4Z0QCJ2"/>
<comment type="caution">
    <text evidence="2">The sequence shown here is derived from an EMBL/GenBank/DDBJ whole genome shotgun (WGS) entry which is preliminary data.</text>
</comment>